<comment type="caution">
    <text evidence="1">The sequence shown here is derived from an EMBL/GenBank/DDBJ whole genome shotgun (WGS) entry which is preliminary data.</text>
</comment>
<keyword evidence="2" id="KW-1185">Reference proteome</keyword>
<protein>
    <submittedName>
        <fullName evidence="1">Uncharacterized protein</fullName>
    </submittedName>
</protein>
<sequence>MDDQVNKFVLQTINEDEYGAELAHLTDEINEVYLQVNHALQVADKREVNQLGDYKEKLNQIKKQL</sequence>
<evidence type="ECO:0000313" key="2">
    <source>
        <dbReference type="Proteomes" id="UP001235343"/>
    </source>
</evidence>
<reference evidence="1 2" key="1">
    <citation type="submission" date="2023-06" db="EMBL/GenBank/DDBJ databases">
        <title>Aquibacillus rhizosphaerae LR5S19.</title>
        <authorList>
            <person name="Sun J.-Q."/>
        </authorList>
    </citation>
    <scope>NUCLEOTIDE SEQUENCE [LARGE SCALE GENOMIC DNA]</scope>
    <source>
        <strain evidence="1 2">LR5S19</strain>
    </source>
</reference>
<evidence type="ECO:0000313" key="1">
    <source>
        <dbReference type="EMBL" id="MDL4839545.1"/>
    </source>
</evidence>
<dbReference type="Proteomes" id="UP001235343">
    <property type="component" value="Unassembled WGS sequence"/>
</dbReference>
<dbReference type="EMBL" id="JASTZU010000018">
    <property type="protein sequence ID" value="MDL4839545.1"/>
    <property type="molecule type" value="Genomic_DNA"/>
</dbReference>
<organism evidence="1 2">
    <name type="scientific">Aquibacillus rhizosphaerae</name>
    <dbReference type="NCBI Taxonomy" id="3051431"/>
    <lineage>
        <taxon>Bacteria</taxon>
        <taxon>Bacillati</taxon>
        <taxon>Bacillota</taxon>
        <taxon>Bacilli</taxon>
        <taxon>Bacillales</taxon>
        <taxon>Bacillaceae</taxon>
        <taxon>Aquibacillus</taxon>
    </lineage>
</organism>
<accession>A0ABT7L4M0</accession>
<name>A0ABT7L4M0_9BACI</name>
<proteinExistence type="predicted"/>
<gene>
    <name evidence="1" type="ORF">QQS35_03615</name>
</gene>
<dbReference type="RefSeq" id="WP_285930448.1">
    <property type="nucleotide sequence ID" value="NZ_JASTZU010000018.1"/>
</dbReference>